<proteinExistence type="predicted"/>
<feature type="transmembrane region" description="Helical" evidence="1">
    <location>
        <begin position="92"/>
        <end position="116"/>
    </location>
</feature>
<dbReference type="AlphaFoldDB" id="A0A4U3LAD2"/>
<sequence>MPDVNDNILHSGEELSDEQLKNYLKGYLSREDAHDIEERMVDDSFVNDAIEGLQQFSSNKKLDDYVRQLNQHLHQQMAEQKQRSYKRRLKDIPWIIQALIIVLLLCMLAYVVIMFVKEH</sequence>
<evidence type="ECO:0000313" key="2">
    <source>
        <dbReference type="EMBL" id="TKK70986.1"/>
    </source>
</evidence>
<organism evidence="2 3">
    <name type="scientific">Ilyomonas limi</name>
    <dbReference type="NCBI Taxonomy" id="2575867"/>
    <lineage>
        <taxon>Bacteria</taxon>
        <taxon>Pseudomonadati</taxon>
        <taxon>Bacteroidota</taxon>
        <taxon>Chitinophagia</taxon>
        <taxon>Chitinophagales</taxon>
        <taxon>Chitinophagaceae</taxon>
        <taxon>Ilyomonas</taxon>
    </lineage>
</organism>
<evidence type="ECO:0008006" key="4">
    <source>
        <dbReference type="Google" id="ProtNLM"/>
    </source>
</evidence>
<protein>
    <recommendedName>
        <fullName evidence="4">Transmembrane protein</fullName>
    </recommendedName>
</protein>
<comment type="caution">
    <text evidence="2">The sequence shown here is derived from an EMBL/GenBank/DDBJ whole genome shotgun (WGS) entry which is preliminary data.</text>
</comment>
<gene>
    <name evidence="2" type="ORF">FC093_04705</name>
</gene>
<keyword evidence="3" id="KW-1185">Reference proteome</keyword>
<keyword evidence="1" id="KW-0472">Membrane</keyword>
<keyword evidence="1" id="KW-0812">Transmembrane</keyword>
<evidence type="ECO:0000256" key="1">
    <source>
        <dbReference type="SAM" id="Phobius"/>
    </source>
</evidence>
<keyword evidence="1" id="KW-1133">Transmembrane helix</keyword>
<reference evidence="2 3" key="1">
    <citation type="submission" date="2019-05" db="EMBL/GenBank/DDBJ databases">
        <title>Panacibacter sp. strain 17mud1-8 Genome sequencing and assembly.</title>
        <authorList>
            <person name="Chhetri G."/>
        </authorList>
    </citation>
    <scope>NUCLEOTIDE SEQUENCE [LARGE SCALE GENOMIC DNA]</scope>
    <source>
        <strain evidence="2 3">17mud1-8</strain>
    </source>
</reference>
<dbReference type="EMBL" id="SZQL01000002">
    <property type="protein sequence ID" value="TKK70986.1"/>
    <property type="molecule type" value="Genomic_DNA"/>
</dbReference>
<name>A0A4U3LAD2_9BACT</name>
<dbReference type="Proteomes" id="UP000305848">
    <property type="component" value="Unassembled WGS sequence"/>
</dbReference>
<accession>A0A4U3LAD2</accession>
<evidence type="ECO:0000313" key="3">
    <source>
        <dbReference type="Proteomes" id="UP000305848"/>
    </source>
</evidence>